<name>A0ABQ6K182_9MICO</name>
<dbReference type="InterPro" id="IPR008984">
    <property type="entry name" value="SMAD_FHA_dom_sf"/>
</dbReference>
<dbReference type="EMBL" id="BSVB01000001">
    <property type="protein sequence ID" value="GMA94049.1"/>
    <property type="molecule type" value="Genomic_DNA"/>
</dbReference>
<reference evidence="5" key="1">
    <citation type="journal article" date="2019" name="Int. J. Syst. Evol. Microbiol.">
        <title>The Global Catalogue of Microorganisms (GCM) 10K type strain sequencing project: providing services to taxonomists for standard genome sequencing and annotation.</title>
        <authorList>
            <consortium name="The Broad Institute Genomics Platform"/>
            <consortium name="The Broad Institute Genome Sequencing Center for Infectious Disease"/>
            <person name="Wu L."/>
            <person name="Ma J."/>
        </authorList>
    </citation>
    <scope>NUCLEOTIDE SEQUENCE [LARGE SCALE GENOMIC DNA]</scope>
    <source>
        <strain evidence="5">NBRC 108894</strain>
    </source>
</reference>
<accession>A0ABQ6K182</accession>
<dbReference type="Pfam" id="PF00498">
    <property type="entry name" value="FHA"/>
    <property type="match status" value="1"/>
</dbReference>
<proteinExistence type="predicted"/>
<organism evidence="4 5">
    <name type="scientific">Pseudolysinimonas kribbensis</name>
    <dbReference type="NCBI Taxonomy" id="433641"/>
    <lineage>
        <taxon>Bacteria</taxon>
        <taxon>Bacillati</taxon>
        <taxon>Actinomycetota</taxon>
        <taxon>Actinomycetes</taxon>
        <taxon>Micrococcales</taxon>
        <taxon>Microbacteriaceae</taxon>
        <taxon>Pseudolysinimonas</taxon>
    </lineage>
</organism>
<feature type="region of interest" description="Disordered" evidence="2">
    <location>
        <begin position="1"/>
        <end position="72"/>
    </location>
</feature>
<dbReference type="SUPFAM" id="SSF49879">
    <property type="entry name" value="SMAD/FHA domain"/>
    <property type="match status" value="1"/>
</dbReference>
<evidence type="ECO:0000313" key="5">
    <source>
        <dbReference type="Proteomes" id="UP001157034"/>
    </source>
</evidence>
<keyword evidence="5" id="KW-1185">Reference proteome</keyword>
<evidence type="ECO:0000256" key="1">
    <source>
        <dbReference type="ARBA" id="ARBA00022553"/>
    </source>
</evidence>
<sequence length="194" mass="20137">MRPEPVDEEADPPTPAPASASAPAAPPHDESGAGASADDEIDDDGDHDGETVLSGDLRGRATRTRPAPDEIAPAAAAHRYALVLPDGHREALVGELILGRAPTARVVDGRMPRLVTIEGDPDVSRSHVRVALEGDTVVVTDLRSRNGTSVVLPGKQPQLLRADEPTPVIPGTVIDLGESKLRVERADTGAGDAA</sequence>
<dbReference type="Proteomes" id="UP001157034">
    <property type="component" value="Unassembled WGS sequence"/>
</dbReference>
<gene>
    <name evidence="4" type="ORF">GCM10025881_08730</name>
</gene>
<evidence type="ECO:0000256" key="2">
    <source>
        <dbReference type="SAM" id="MobiDB-lite"/>
    </source>
</evidence>
<evidence type="ECO:0000259" key="3">
    <source>
        <dbReference type="PROSITE" id="PS50006"/>
    </source>
</evidence>
<dbReference type="Gene3D" id="2.60.200.20">
    <property type="match status" value="1"/>
</dbReference>
<dbReference type="PROSITE" id="PS50006">
    <property type="entry name" value="FHA_DOMAIN"/>
    <property type="match status" value="1"/>
</dbReference>
<dbReference type="InterPro" id="IPR000253">
    <property type="entry name" value="FHA_dom"/>
</dbReference>
<feature type="domain" description="FHA" evidence="3">
    <location>
        <begin position="96"/>
        <end position="150"/>
    </location>
</feature>
<feature type="compositionally biased region" description="Acidic residues" evidence="2">
    <location>
        <begin position="1"/>
        <end position="11"/>
    </location>
</feature>
<keyword evidence="1" id="KW-0597">Phosphoprotein</keyword>
<comment type="caution">
    <text evidence="4">The sequence shown here is derived from an EMBL/GenBank/DDBJ whole genome shotgun (WGS) entry which is preliminary data.</text>
</comment>
<evidence type="ECO:0000313" key="4">
    <source>
        <dbReference type="EMBL" id="GMA94049.1"/>
    </source>
</evidence>
<feature type="compositionally biased region" description="Acidic residues" evidence="2">
    <location>
        <begin position="37"/>
        <end position="47"/>
    </location>
</feature>
<protein>
    <recommendedName>
        <fullName evidence="3">FHA domain-containing protein</fullName>
    </recommendedName>
</protein>